<dbReference type="Pfam" id="PF00126">
    <property type="entry name" value="HTH_1"/>
    <property type="match status" value="1"/>
</dbReference>
<evidence type="ECO:0000256" key="3">
    <source>
        <dbReference type="ARBA" id="ARBA00023125"/>
    </source>
</evidence>
<dbReference type="PROSITE" id="PS50931">
    <property type="entry name" value="HTH_LYSR"/>
    <property type="match status" value="1"/>
</dbReference>
<feature type="region of interest" description="Disordered" evidence="5">
    <location>
        <begin position="296"/>
        <end position="318"/>
    </location>
</feature>
<dbReference type="InterPro" id="IPR005119">
    <property type="entry name" value="LysR_subst-bd"/>
</dbReference>
<dbReference type="InterPro" id="IPR000847">
    <property type="entry name" value="LysR_HTH_N"/>
</dbReference>
<evidence type="ECO:0000256" key="5">
    <source>
        <dbReference type="SAM" id="MobiDB-lite"/>
    </source>
</evidence>
<dbReference type="AlphaFoldDB" id="A0A7W6D3C5"/>
<dbReference type="SUPFAM" id="SSF46785">
    <property type="entry name" value="Winged helix' DNA-binding domain"/>
    <property type="match status" value="1"/>
</dbReference>
<dbReference type="GO" id="GO:0003700">
    <property type="term" value="F:DNA-binding transcription factor activity"/>
    <property type="evidence" value="ECO:0007669"/>
    <property type="project" value="InterPro"/>
</dbReference>
<evidence type="ECO:0000256" key="1">
    <source>
        <dbReference type="ARBA" id="ARBA00009437"/>
    </source>
</evidence>
<dbReference type="Gene3D" id="1.10.10.10">
    <property type="entry name" value="Winged helix-like DNA-binding domain superfamily/Winged helix DNA-binding domain"/>
    <property type="match status" value="1"/>
</dbReference>
<comment type="caution">
    <text evidence="7">The sequence shown here is derived from an EMBL/GenBank/DDBJ whole genome shotgun (WGS) entry which is preliminary data.</text>
</comment>
<evidence type="ECO:0000313" key="8">
    <source>
        <dbReference type="Proteomes" id="UP000574761"/>
    </source>
</evidence>
<dbReference type="PANTHER" id="PTHR30537">
    <property type="entry name" value="HTH-TYPE TRANSCRIPTIONAL REGULATOR"/>
    <property type="match status" value="1"/>
</dbReference>
<comment type="similarity">
    <text evidence="1">Belongs to the LysR transcriptional regulatory family.</text>
</comment>
<dbReference type="RefSeq" id="WP_183800441.1">
    <property type="nucleotide sequence ID" value="NZ_JACIEE010000002.1"/>
</dbReference>
<dbReference type="PANTHER" id="PTHR30537:SF79">
    <property type="entry name" value="TRANSCRIPTIONAL REGULATOR-RELATED"/>
    <property type="match status" value="1"/>
</dbReference>
<dbReference type="GO" id="GO:0043565">
    <property type="term" value="F:sequence-specific DNA binding"/>
    <property type="evidence" value="ECO:0007669"/>
    <property type="project" value="TreeGrafter"/>
</dbReference>
<evidence type="ECO:0000259" key="6">
    <source>
        <dbReference type="PROSITE" id="PS50931"/>
    </source>
</evidence>
<evidence type="ECO:0000256" key="4">
    <source>
        <dbReference type="ARBA" id="ARBA00023163"/>
    </source>
</evidence>
<proteinExistence type="inferred from homology"/>
<keyword evidence="3 7" id="KW-0238">DNA-binding</keyword>
<keyword evidence="2" id="KW-0805">Transcription regulation</keyword>
<evidence type="ECO:0000256" key="2">
    <source>
        <dbReference type="ARBA" id="ARBA00023015"/>
    </source>
</evidence>
<dbReference type="InterPro" id="IPR036390">
    <property type="entry name" value="WH_DNA-bd_sf"/>
</dbReference>
<dbReference type="SUPFAM" id="SSF53850">
    <property type="entry name" value="Periplasmic binding protein-like II"/>
    <property type="match status" value="1"/>
</dbReference>
<dbReference type="GO" id="GO:0006351">
    <property type="term" value="P:DNA-templated transcription"/>
    <property type="evidence" value="ECO:0007669"/>
    <property type="project" value="TreeGrafter"/>
</dbReference>
<accession>A0A7W6D3C5</accession>
<gene>
    <name evidence="7" type="ORF">GGQ64_001187</name>
</gene>
<evidence type="ECO:0000313" key="7">
    <source>
        <dbReference type="EMBL" id="MBB3976000.1"/>
    </source>
</evidence>
<protein>
    <submittedName>
        <fullName evidence="7">DNA-binding transcriptional LysR family regulator</fullName>
    </submittedName>
</protein>
<sequence length="318" mass="34238">MSPLNSIHLNGLRAIEAVGRLGSLQAAADELGVTVGAVSQQVIKAEAQLGRTVFERTARGMRPTPFGTPFVRKLSAGFRELAEAVGSARHRDDTILVISVAPIFASRWLIHRIHQFSAAHPEISLRIESTTALADLSGSDVDLGIRIGPGTWPGVRAEFVLPQEMFPVCTPELAGRLKTPADLVDMPAVIDANDQFTWDRWLEAAGLDQPAPRTRHMFSDASLCLDAALAGQGVLLAWPILASWALAEGLLVAPFDIRVKTGMGYYFITAPDVREPRKVTLFKQWMRRAIAESIGIDDGDESGRGPIPAPAAAPPSSP</sequence>
<dbReference type="InterPro" id="IPR036388">
    <property type="entry name" value="WH-like_DNA-bd_sf"/>
</dbReference>
<feature type="compositionally biased region" description="Pro residues" evidence="5">
    <location>
        <begin position="307"/>
        <end position="318"/>
    </location>
</feature>
<name>A0A7W6D3C5_9HYPH</name>
<reference evidence="7 8" key="1">
    <citation type="submission" date="2020-08" db="EMBL/GenBank/DDBJ databases">
        <title>Genomic Encyclopedia of Type Strains, Phase IV (KMG-IV): sequencing the most valuable type-strain genomes for metagenomic binning, comparative biology and taxonomic classification.</title>
        <authorList>
            <person name="Goeker M."/>
        </authorList>
    </citation>
    <scope>NUCLEOTIDE SEQUENCE [LARGE SCALE GENOMIC DNA]</scope>
    <source>
        <strain evidence="7 8">DSM 100211</strain>
    </source>
</reference>
<keyword evidence="4" id="KW-0804">Transcription</keyword>
<dbReference type="Pfam" id="PF03466">
    <property type="entry name" value="LysR_substrate"/>
    <property type="match status" value="1"/>
</dbReference>
<organism evidence="7 8">
    <name type="scientific">Mycoplana azooxidifex</name>
    <dbReference type="NCBI Taxonomy" id="1636188"/>
    <lineage>
        <taxon>Bacteria</taxon>
        <taxon>Pseudomonadati</taxon>
        <taxon>Pseudomonadota</taxon>
        <taxon>Alphaproteobacteria</taxon>
        <taxon>Hyphomicrobiales</taxon>
        <taxon>Rhizobiaceae</taxon>
        <taxon>Mycoplana</taxon>
    </lineage>
</organism>
<feature type="domain" description="HTH lysR-type" evidence="6">
    <location>
        <begin position="7"/>
        <end position="64"/>
    </location>
</feature>
<keyword evidence="8" id="KW-1185">Reference proteome</keyword>
<dbReference type="Proteomes" id="UP000574761">
    <property type="component" value="Unassembled WGS sequence"/>
</dbReference>
<dbReference type="CDD" id="cd08432">
    <property type="entry name" value="PBP2_GcdR_TrpI_HvrB_AmpR_like"/>
    <property type="match status" value="1"/>
</dbReference>
<dbReference type="InterPro" id="IPR058163">
    <property type="entry name" value="LysR-type_TF_proteobact-type"/>
</dbReference>
<dbReference type="EMBL" id="JACIEE010000002">
    <property type="protein sequence ID" value="MBB3976000.1"/>
    <property type="molecule type" value="Genomic_DNA"/>
</dbReference>
<dbReference type="Gene3D" id="3.40.190.10">
    <property type="entry name" value="Periplasmic binding protein-like II"/>
    <property type="match status" value="2"/>
</dbReference>